<accession>A0A8K0R552</accession>
<feature type="transmembrane region" description="Helical" evidence="1">
    <location>
        <begin position="506"/>
        <end position="527"/>
    </location>
</feature>
<keyword evidence="1" id="KW-0472">Membrane</keyword>
<feature type="transmembrane region" description="Helical" evidence="1">
    <location>
        <begin position="560"/>
        <end position="586"/>
    </location>
</feature>
<evidence type="ECO:0000256" key="1">
    <source>
        <dbReference type="SAM" id="Phobius"/>
    </source>
</evidence>
<name>A0A8K0R552_9PLEO</name>
<sequence>MSPKPSKQRSRCASFWKDGHRQARADIRKRWRTGGLQFLAVAWLTGVVLSLALLVRLATTTDLSSLTSDRFVACQPNGLPDIYPDRYRYWAGSGFFQITLGWGKLSFTQAKVIDVAWDIIFARGGQALIAYISWHVFTNYVTTSMETGPITFSTYRTVFLRNESLVFAIYRLFRNFARRRQLHSRIAMAFMVMTMIFILIFPSFSSAMTGYSASVKSYVRDNSNVETIMANDNNNYMAFSSFKRILYVIHDGWRVGEDGDFVVPYHTPYETKFTDPVLFSSDYFDSQIVACTRIRQSIPEDSRCQAQLDVAIYVGQHGFHGLANVNSSFRGTLLDPPALNITAYYLPDDSLGANWTDPYTGLQPFRDFSKTMWSYQNVTYNIQTISEQLACQPVKTYYWGFSFIQLNIMLILCIIWTIGISAMWIQSYMTMKQRGRTHVAGEYKAVLELAHAITTQLHDAGQASAKEVLDLSESELRRRFKKDLNDGSIAYEAPLMSTGQHGFKTWLLAEMWWLAAILVVLGGFFSLCLLMPYAFSWVLGGFLAALVLTVCIGTTGMSRAVLLGWGIMVFCGLPLAIWLPVMYYTYYLNG</sequence>
<reference evidence="2" key="1">
    <citation type="journal article" date="2021" name="Nat. Commun.">
        <title>Genetic determinants of endophytism in the Arabidopsis root mycobiome.</title>
        <authorList>
            <person name="Mesny F."/>
            <person name="Miyauchi S."/>
            <person name="Thiergart T."/>
            <person name="Pickel B."/>
            <person name="Atanasova L."/>
            <person name="Karlsson M."/>
            <person name="Huettel B."/>
            <person name="Barry K.W."/>
            <person name="Haridas S."/>
            <person name="Chen C."/>
            <person name="Bauer D."/>
            <person name="Andreopoulos W."/>
            <person name="Pangilinan J."/>
            <person name="LaButti K."/>
            <person name="Riley R."/>
            <person name="Lipzen A."/>
            <person name="Clum A."/>
            <person name="Drula E."/>
            <person name="Henrissat B."/>
            <person name="Kohler A."/>
            <person name="Grigoriev I.V."/>
            <person name="Martin F.M."/>
            <person name="Hacquard S."/>
        </authorList>
    </citation>
    <scope>NUCLEOTIDE SEQUENCE</scope>
    <source>
        <strain evidence="2">MPI-SDFR-AT-0120</strain>
    </source>
</reference>
<organism evidence="2 3">
    <name type="scientific">Paraphoma chrysanthemicola</name>
    <dbReference type="NCBI Taxonomy" id="798071"/>
    <lineage>
        <taxon>Eukaryota</taxon>
        <taxon>Fungi</taxon>
        <taxon>Dikarya</taxon>
        <taxon>Ascomycota</taxon>
        <taxon>Pezizomycotina</taxon>
        <taxon>Dothideomycetes</taxon>
        <taxon>Pleosporomycetidae</taxon>
        <taxon>Pleosporales</taxon>
        <taxon>Pleosporineae</taxon>
        <taxon>Phaeosphaeriaceae</taxon>
        <taxon>Paraphoma</taxon>
    </lineage>
</organism>
<feature type="transmembrane region" description="Helical" evidence="1">
    <location>
        <begin position="115"/>
        <end position="134"/>
    </location>
</feature>
<keyword evidence="1" id="KW-1133">Transmembrane helix</keyword>
<evidence type="ECO:0000313" key="3">
    <source>
        <dbReference type="Proteomes" id="UP000813461"/>
    </source>
</evidence>
<feature type="transmembrane region" description="Helical" evidence="1">
    <location>
        <begin position="533"/>
        <end position="553"/>
    </location>
</feature>
<feature type="transmembrane region" description="Helical" evidence="1">
    <location>
        <begin position="185"/>
        <end position="204"/>
    </location>
</feature>
<comment type="caution">
    <text evidence="2">The sequence shown here is derived from an EMBL/GenBank/DDBJ whole genome shotgun (WGS) entry which is preliminary data.</text>
</comment>
<dbReference type="AlphaFoldDB" id="A0A8K0R552"/>
<feature type="transmembrane region" description="Helical" evidence="1">
    <location>
        <begin position="38"/>
        <end position="58"/>
    </location>
</feature>
<dbReference type="OrthoDB" id="3903561at2759"/>
<keyword evidence="1" id="KW-0812">Transmembrane</keyword>
<protein>
    <submittedName>
        <fullName evidence="2">Uncharacterized protein</fullName>
    </submittedName>
</protein>
<proteinExistence type="predicted"/>
<dbReference type="EMBL" id="JAGMVJ010000009">
    <property type="protein sequence ID" value="KAH7087845.1"/>
    <property type="molecule type" value="Genomic_DNA"/>
</dbReference>
<dbReference type="Proteomes" id="UP000813461">
    <property type="component" value="Unassembled WGS sequence"/>
</dbReference>
<feature type="transmembrane region" description="Helical" evidence="1">
    <location>
        <begin position="397"/>
        <end position="425"/>
    </location>
</feature>
<evidence type="ECO:0000313" key="2">
    <source>
        <dbReference type="EMBL" id="KAH7087845.1"/>
    </source>
</evidence>
<gene>
    <name evidence="2" type="ORF">FB567DRAFT_592502</name>
</gene>
<keyword evidence="3" id="KW-1185">Reference proteome</keyword>